<accession>A0A3S0XZH1</accession>
<evidence type="ECO:0000313" key="1">
    <source>
        <dbReference type="EMBL" id="RUR84518.1"/>
    </source>
</evidence>
<name>A0A3S0XZH1_CHLFR</name>
<evidence type="ECO:0000313" key="2">
    <source>
        <dbReference type="Proteomes" id="UP000268857"/>
    </source>
</evidence>
<sequence length="113" mass="12960">MQQLDALSLAELLKVRAKVNALIKGKSLPLSNNFIAGSYQRVTFVSNDEKDIDISVILENIRRSQLNEDKVVQCSELETKKDDSLKKVIELVDEWMDDQSGYDEETYPQLRQL</sequence>
<gene>
    <name evidence="1" type="ORF">PCC6912_14130</name>
</gene>
<reference evidence="1 2" key="1">
    <citation type="journal article" date="2019" name="Genome Biol. Evol.">
        <title>Day and night: Metabolic profiles and evolutionary relationships of six axenic non-marine cyanobacteria.</title>
        <authorList>
            <person name="Will S.E."/>
            <person name="Henke P."/>
            <person name="Boedeker C."/>
            <person name="Huang S."/>
            <person name="Brinkmann H."/>
            <person name="Rohde M."/>
            <person name="Jarek M."/>
            <person name="Friedl T."/>
            <person name="Seufert S."/>
            <person name="Schumacher M."/>
            <person name="Overmann J."/>
            <person name="Neumann-Schaal M."/>
            <person name="Petersen J."/>
        </authorList>
    </citation>
    <scope>NUCLEOTIDE SEQUENCE [LARGE SCALE GENOMIC DNA]</scope>
    <source>
        <strain evidence="1 2">PCC 6912</strain>
    </source>
</reference>
<protein>
    <submittedName>
        <fullName evidence="1">Uncharacterized protein</fullName>
    </submittedName>
</protein>
<dbReference type="RefSeq" id="WP_235082971.1">
    <property type="nucleotide sequence ID" value="NZ_AJLN01000100.1"/>
</dbReference>
<keyword evidence="2" id="KW-1185">Reference proteome</keyword>
<dbReference type="AlphaFoldDB" id="A0A3S0XZH1"/>
<comment type="caution">
    <text evidence="1">The sequence shown here is derived from an EMBL/GenBank/DDBJ whole genome shotgun (WGS) entry which is preliminary data.</text>
</comment>
<dbReference type="EMBL" id="RSCJ01000004">
    <property type="protein sequence ID" value="RUR84518.1"/>
    <property type="molecule type" value="Genomic_DNA"/>
</dbReference>
<dbReference type="Proteomes" id="UP000268857">
    <property type="component" value="Unassembled WGS sequence"/>
</dbReference>
<proteinExistence type="predicted"/>
<organism evidence="1 2">
    <name type="scientific">Chlorogloeopsis fritschii PCC 6912</name>
    <dbReference type="NCBI Taxonomy" id="211165"/>
    <lineage>
        <taxon>Bacteria</taxon>
        <taxon>Bacillati</taxon>
        <taxon>Cyanobacteriota</taxon>
        <taxon>Cyanophyceae</taxon>
        <taxon>Nostocales</taxon>
        <taxon>Chlorogloeopsidaceae</taxon>
        <taxon>Chlorogloeopsis</taxon>
    </lineage>
</organism>